<sequence>MSAGDEAEDTGPDDEKDNVDDTDLELGETEAPSTDCGHYEQCPSSHWQGGDVKDSFGESLTSVTIPVENKQAIFAAFFDLLNRFKIDAYNELQASWEEVRKDREELNRKENDLRTLRRELYYYNKLDKAPKTPSGNTRSGQTITKTKPNWSHFTVEDDVQHLDISDLIADDSADRQGRVVFSGTDYGLCKMSETVALTRRQLYEHLITSPSYLVNLLSD</sequence>
<evidence type="ECO:0000313" key="4">
    <source>
        <dbReference type="Proteomes" id="UP000749646"/>
    </source>
</evidence>
<feature type="coiled-coil region" evidence="1">
    <location>
        <begin position="89"/>
        <end position="119"/>
    </location>
</feature>
<gene>
    <name evidence="3" type="ORF">BGZ65_001402</name>
</gene>
<evidence type="ECO:0000256" key="2">
    <source>
        <dbReference type="SAM" id="MobiDB-lite"/>
    </source>
</evidence>
<protein>
    <submittedName>
        <fullName evidence="3">Uncharacterized protein</fullName>
    </submittedName>
</protein>
<name>A0A9P6MIU1_9FUNG</name>
<accession>A0A9P6MIU1</accession>
<evidence type="ECO:0000313" key="3">
    <source>
        <dbReference type="EMBL" id="KAG0003731.1"/>
    </source>
</evidence>
<feature type="region of interest" description="Disordered" evidence="2">
    <location>
        <begin position="1"/>
        <end position="42"/>
    </location>
</feature>
<reference evidence="3" key="1">
    <citation type="journal article" date="2020" name="Fungal Divers.">
        <title>Resolving the Mortierellaceae phylogeny through synthesis of multi-gene phylogenetics and phylogenomics.</title>
        <authorList>
            <person name="Vandepol N."/>
            <person name="Liber J."/>
            <person name="Desiro A."/>
            <person name="Na H."/>
            <person name="Kennedy M."/>
            <person name="Barry K."/>
            <person name="Grigoriev I.V."/>
            <person name="Miller A.N."/>
            <person name="O'Donnell K."/>
            <person name="Stajich J.E."/>
            <person name="Bonito G."/>
        </authorList>
    </citation>
    <scope>NUCLEOTIDE SEQUENCE</scope>
    <source>
        <strain evidence="3">MES-2147</strain>
    </source>
</reference>
<dbReference type="Proteomes" id="UP000749646">
    <property type="component" value="Unassembled WGS sequence"/>
</dbReference>
<keyword evidence="4" id="KW-1185">Reference proteome</keyword>
<proteinExistence type="predicted"/>
<dbReference type="OrthoDB" id="2447252at2759"/>
<evidence type="ECO:0000256" key="1">
    <source>
        <dbReference type="SAM" id="Coils"/>
    </source>
</evidence>
<dbReference type="EMBL" id="JAAAHW010000323">
    <property type="protein sequence ID" value="KAG0003731.1"/>
    <property type="molecule type" value="Genomic_DNA"/>
</dbReference>
<keyword evidence="1" id="KW-0175">Coiled coil</keyword>
<organism evidence="3 4">
    <name type="scientific">Modicella reniformis</name>
    <dbReference type="NCBI Taxonomy" id="1440133"/>
    <lineage>
        <taxon>Eukaryota</taxon>
        <taxon>Fungi</taxon>
        <taxon>Fungi incertae sedis</taxon>
        <taxon>Mucoromycota</taxon>
        <taxon>Mortierellomycotina</taxon>
        <taxon>Mortierellomycetes</taxon>
        <taxon>Mortierellales</taxon>
        <taxon>Mortierellaceae</taxon>
        <taxon>Modicella</taxon>
    </lineage>
</organism>
<dbReference type="AlphaFoldDB" id="A0A9P6MIU1"/>
<feature type="compositionally biased region" description="Acidic residues" evidence="2">
    <location>
        <begin position="1"/>
        <end position="28"/>
    </location>
</feature>
<comment type="caution">
    <text evidence="3">The sequence shown here is derived from an EMBL/GenBank/DDBJ whole genome shotgun (WGS) entry which is preliminary data.</text>
</comment>